<evidence type="ECO:0000256" key="1">
    <source>
        <dbReference type="SAM" id="MobiDB-lite"/>
    </source>
</evidence>
<dbReference type="AlphaFoldDB" id="A0A6S6MI15"/>
<feature type="region of interest" description="Disordered" evidence="1">
    <location>
        <begin position="1"/>
        <end position="30"/>
    </location>
</feature>
<feature type="compositionally biased region" description="Basic and acidic residues" evidence="1">
    <location>
        <begin position="1"/>
        <end position="13"/>
    </location>
</feature>
<dbReference type="RefSeq" id="WP_010729846.1">
    <property type="nucleotide sequence ID" value="NZ_AP022343.1"/>
</dbReference>
<geneLocation type="plasmid" evidence="2">
    <name>pIHVA-EV0426-12</name>
</geneLocation>
<keyword evidence="2" id="KW-0614">Plasmid</keyword>
<sequence length="158" mass="17676">MTDKTSDLPKLDPKISQVKSKKDGKTKNAVKETSSLLLDIPMSSFDEILDANTDETSVKIASHVGMNSQNDYFYNLLNSLRKLEDKKNQVIASKAPDLTTDLDAEIIQIKQDERSVKSLLKTYFDGFDKELAPYSQAILTKPIQAPHISISLQKKSDD</sequence>
<dbReference type="EMBL" id="LC566215">
    <property type="protein sequence ID" value="BCH36201.1"/>
    <property type="molecule type" value="Genomic_DNA"/>
</dbReference>
<feature type="compositionally biased region" description="Basic and acidic residues" evidence="1">
    <location>
        <begin position="20"/>
        <end position="30"/>
    </location>
</feature>
<reference evidence="2" key="1">
    <citation type="submission" date="2020-07" db="EMBL/GenBank/DDBJ databases">
        <title>Transmission dynamics of a linear vanA-plasmid during the 2017-2019 nosocomial multiclonal outbreaks of vancomycin-resistant enterococci.</title>
        <authorList>
            <person name="Fujiya Y."/>
            <person name="Harada T."/>
            <person name="Sugawara Y."/>
            <person name="Akeda Y."/>
            <person name="Yasuda M."/>
            <person name="Masumi A."/>
            <person name="Haryashi J."/>
            <person name="Tanimura N."/>
            <person name="Tsujimoto Y."/>
            <person name="Shibata W."/>
            <person name="Yamaguchi T."/>
            <person name="Kawahara R."/>
            <person name="Nishi I."/>
            <person name="Hamada S."/>
            <person name="Tomono K."/>
            <person name="Kakeya H."/>
        </authorList>
    </citation>
    <scope>NUCLEOTIDE SEQUENCE</scope>
    <source>
        <strain evidence="2">EV0426-12</strain>
        <plasmid evidence="2">pIHVA-EV0426-12</plasmid>
    </source>
</reference>
<accession>A0A6S6MI15</accession>
<name>A0A6S6MI15_ENTFC</name>
<proteinExistence type="predicted"/>
<evidence type="ECO:0000313" key="2">
    <source>
        <dbReference type="EMBL" id="BCH36201.1"/>
    </source>
</evidence>
<protein>
    <submittedName>
        <fullName evidence="2">Uncharacterized protein</fullName>
    </submittedName>
</protein>
<organism evidence="2">
    <name type="scientific">Enterococcus faecium</name>
    <name type="common">Streptococcus faecium</name>
    <dbReference type="NCBI Taxonomy" id="1352"/>
    <lineage>
        <taxon>Bacteria</taxon>
        <taxon>Bacillati</taxon>
        <taxon>Bacillota</taxon>
        <taxon>Bacilli</taxon>
        <taxon>Lactobacillales</taxon>
        <taxon>Enterococcaceae</taxon>
        <taxon>Enterococcus</taxon>
    </lineage>
</organism>